<keyword evidence="4" id="KW-0862">Zinc</keyword>
<dbReference type="AlphaFoldDB" id="A0A2D2LST7"/>
<proteinExistence type="inferred from homology"/>
<dbReference type="PANTHER" id="PTHR30096:SF0">
    <property type="entry name" value="4,5-DOPA DIOXYGENASE EXTRADIOL-LIKE PROTEIN"/>
    <property type="match status" value="1"/>
</dbReference>
<dbReference type="CDD" id="cd07363">
    <property type="entry name" value="45_DOPA_Dioxygenase"/>
    <property type="match status" value="1"/>
</dbReference>
<dbReference type="InterPro" id="IPR004183">
    <property type="entry name" value="Xdiol_dOase_suB"/>
</dbReference>
<dbReference type="GO" id="GO:0008270">
    <property type="term" value="F:zinc ion binding"/>
    <property type="evidence" value="ECO:0007669"/>
    <property type="project" value="InterPro"/>
</dbReference>
<comment type="similarity">
    <text evidence="2">Belongs to the DODA-type extradiol aromatic ring-opening dioxygenase family.</text>
</comment>
<accession>A0A2D2LST7</accession>
<dbReference type="PIRSF" id="PIRSF006157">
    <property type="entry name" value="Doxgns_DODA"/>
    <property type="match status" value="1"/>
</dbReference>
<evidence type="ECO:0000313" key="7">
    <source>
        <dbReference type="EMBL" id="ATR78062.1"/>
    </source>
</evidence>
<keyword evidence="5" id="KW-0560">Oxidoreductase</keyword>
<evidence type="ECO:0000259" key="6">
    <source>
        <dbReference type="Pfam" id="PF02900"/>
    </source>
</evidence>
<dbReference type="InterPro" id="IPR014436">
    <property type="entry name" value="Extradiol_dOase_DODA"/>
</dbReference>
<feature type="domain" description="Extradiol ring-cleavage dioxygenase class III enzyme subunit B" evidence="6">
    <location>
        <begin position="53"/>
        <end position="265"/>
    </location>
</feature>
<protein>
    <submittedName>
        <fullName evidence="7">Dioxygenase</fullName>
    </submittedName>
</protein>
<dbReference type="SUPFAM" id="SSF53213">
    <property type="entry name" value="LigB-like"/>
    <property type="match status" value="1"/>
</dbReference>
<evidence type="ECO:0000256" key="1">
    <source>
        <dbReference type="ARBA" id="ARBA00001947"/>
    </source>
</evidence>
<dbReference type="Proteomes" id="UP000229340">
    <property type="component" value="Chromosome"/>
</dbReference>
<evidence type="ECO:0000256" key="2">
    <source>
        <dbReference type="ARBA" id="ARBA00007581"/>
    </source>
</evidence>
<evidence type="ECO:0000313" key="8">
    <source>
        <dbReference type="Proteomes" id="UP000229340"/>
    </source>
</evidence>
<dbReference type="RefSeq" id="WP_100269427.1">
    <property type="nucleotide sequence ID" value="NZ_CP024443.1"/>
</dbReference>
<dbReference type="Gene3D" id="3.40.830.10">
    <property type="entry name" value="LigB-like"/>
    <property type="match status" value="1"/>
</dbReference>
<evidence type="ECO:0000256" key="3">
    <source>
        <dbReference type="ARBA" id="ARBA00022723"/>
    </source>
</evidence>
<dbReference type="STRING" id="34062.AXE82_08415"/>
<organism evidence="7 8">
    <name type="scientific">Faucicola osloensis</name>
    <name type="common">Moraxella osloensis</name>
    <dbReference type="NCBI Taxonomy" id="34062"/>
    <lineage>
        <taxon>Bacteria</taxon>
        <taxon>Pseudomonadati</taxon>
        <taxon>Pseudomonadota</taxon>
        <taxon>Gammaproteobacteria</taxon>
        <taxon>Moraxellales</taxon>
        <taxon>Moraxellaceae</taxon>
        <taxon>Faucicola</taxon>
    </lineage>
</organism>
<evidence type="ECO:0000256" key="5">
    <source>
        <dbReference type="ARBA" id="ARBA00023002"/>
    </source>
</evidence>
<evidence type="ECO:0000256" key="4">
    <source>
        <dbReference type="ARBA" id="ARBA00022833"/>
    </source>
</evidence>
<keyword evidence="3" id="KW-0479">Metal-binding</keyword>
<dbReference type="Pfam" id="PF02900">
    <property type="entry name" value="LigB"/>
    <property type="match status" value="1"/>
</dbReference>
<dbReference type="EMBL" id="CP024443">
    <property type="protein sequence ID" value="ATR78062.1"/>
    <property type="molecule type" value="Genomic_DNA"/>
</dbReference>
<sequence>MEKTEKQPISLQPFLPQTPYPLYTLPSLFISHGAPTIAIENNRTTQALNKFGQNLPKPRLIIIISAHWQSQHLEINGNAAPATWHDFSGFQKKLYTIDYPVKGDSLIAEQLAQQLQSLGVSTSVNRLRPFDHGVWSPLVHLYPQADVPIVQLSLPQHFDSYACFQLGALLAPLRAEQVLIIGSGSVTHNLAQVQFDSAEVDAEAREFKYWLIHQLKQHMPTALDWRSHPFARHNHPTPEHLLPLFFAAGAGTKMSIVHESFAHFSLGMDVYRFD</sequence>
<reference evidence="8" key="1">
    <citation type="submission" date="2017-11" db="EMBL/GenBank/DDBJ databases">
        <title>Complete genome sequence of Moraxella osloensis NP7 isolated from human skin.</title>
        <authorList>
            <person name="Lee K."/>
            <person name="Lim J.Y."/>
            <person name="Hwang I."/>
        </authorList>
    </citation>
    <scope>NUCLEOTIDE SEQUENCE [LARGE SCALE GENOMIC DNA]</scope>
    <source>
        <strain evidence="8">NP7</strain>
    </source>
</reference>
<comment type="cofactor">
    <cofactor evidence="1">
        <name>Zn(2+)</name>
        <dbReference type="ChEBI" id="CHEBI:29105"/>
    </cofactor>
</comment>
<dbReference type="PANTHER" id="PTHR30096">
    <property type="entry name" value="4,5-DOPA DIOXYGENASE EXTRADIOL-LIKE PROTEIN"/>
    <property type="match status" value="1"/>
</dbReference>
<keyword evidence="7" id="KW-0223">Dioxygenase</keyword>
<name>A0A2D2LST7_FAUOS</name>
<dbReference type="GO" id="GO:0008198">
    <property type="term" value="F:ferrous iron binding"/>
    <property type="evidence" value="ECO:0007669"/>
    <property type="project" value="InterPro"/>
</dbReference>
<dbReference type="GO" id="GO:0016702">
    <property type="term" value="F:oxidoreductase activity, acting on single donors with incorporation of molecular oxygen, incorporation of two atoms of oxygen"/>
    <property type="evidence" value="ECO:0007669"/>
    <property type="project" value="UniProtKB-ARBA"/>
</dbReference>
<gene>
    <name evidence="7" type="ORF">NP7_01495</name>
</gene>